<reference evidence="10 11" key="1">
    <citation type="submission" date="2021-03" db="EMBL/GenBank/DDBJ databases">
        <title>Complete Genome Sequences of Two Lysobacter Strains Isolated from Sea Water (Lysobacter caseinilyticus) and Soil (Lysobacter helvus) in South Korea.</title>
        <authorList>
            <person name="Watanabe Y."/>
            <person name="Arakawa K."/>
        </authorList>
    </citation>
    <scope>NUCLEOTIDE SEQUENCE [LARGE SCALE GENOMIC DNA]</scope>
    <source>
        <strain evidence="10 11">KVB24</strain>
    </source>
</reference>
<dbReference type="RefSeq" id="WP_213433698.1">
    <property type="nucleotide sequence ID" value="NZ_AP024545.1"/>
</dbReference>
<evidence type="ECO:0000259" key="9">
    <source>
        <dbReference type="Pfam" id="PF25183"/>
    </source>
</evidence>
<dbReference type="SUPFAM" id="SSF49452">
    <property type="entry name" value="Starch-binding domain-like"/>
    <property type="match status" value="1"/>
</dbReference>
<dbReference type="InterPro" id="IPR013784">
    <property type="entry name" value="Carb-bd-like_fold"/>
</dbReference>
<feature type="domain" description="TonB-dependent transporter Oar-like beta-barrel" evidence="9">
    <location>
        <begin position="315"/>
        <end position="566"/>
    </location>
</feature>
<gene>
    <name evidence="10" type="primary">oar_1</name>
    <name evidence="10" type="ORF">LYSCAS_18070</name>
</gene>
<evidence type="ECO:0000259" key="8">
    <source>
        <dbReference type="Pfam" id="PF07715"/>
    </source>
</evidence>
<comment type="subcellular location">
    <subcellularLocation>
        <location evidence="1">Cell outer membrane</location>
        <topology evidence="1">Multi-pass membrane protein</topology>
    </subcellularLocation>
</comment>
<keyword evidence="6" id="KW-0998">Cell outer membrane</keyword>
<feature type="chain" id="PRO_5047159601" evidence="7">
    <location>
        <begin position="30"/>
        <end position="1023"/>
    </location>
</feature>
<feature type="domain" description="TonB-dependent receptor plug" evidence="8">
    <location>
        <begin position="129"/>
        <end position="227"/>
    </location>
</feature>
<keyword evidence="4" id="KW-0812">Transmembrane</keyword>
<organism evidence="10 11">
    <name type="scientific">Noviluteimonas caseinilytica</name>
    <dbReference type="NCBI Taxonomy" id="2675101"/>
    <lineage>
        <taxon>Bacteria</taxon>
        <taxon>Pseudomonadati</taxon>
        <taxon>Pseudomonadota</taxon>
        <taxon>Gammaproteobacteria</taxon>
        <taxon>Lysobacterales</taxon>
        <taxon>Lysobacteraceae</taxon>
        <taxon>Noviluteimonas</taxon>
    </lineage>
</organism>
<keyword evidence="7" id="KW-0732">Signal</keyword>
<dbReference type="Gene3D" id="2.170.130.10">
    <property type="entry name" value="TonB-dependent receptor, plug domain"/>
    <property type="match status" value="1"/>
</dbReference>
<evidence type="ECO:0000256" key="7">
    <source>
        <dbReference type="SAM" id="SignalP"/>
    </source>
</evidence>
<sequence>MASKHLSKGLKRSALTVALGLCFAAGVQAQSSVGSINGDATAGSTVRIENIDTGVSREITSDSSGRFTFPQLSPGRYKVTSNGVTKDVQVKVGTGSTVSFSAPANGTEFGAVTVVGSGGAFNPIDVSSVESTSVFTAEQIDELPVSRDVTNVALLAPGTVRGDTGFGNLASFGGASVAENGYYINGFDVTNIRNFVSFADMPFDAIAEQQVKTGGYGAEYGRSLGGVISIVTKRGTNEWKAGASVYWAPEWGQESGKDVYSRDPDLIGTVDDRFVYRSSNTSDELLYNIYGGGPLIKDKLFFFGLVQGQDNNVDRYNAVDSTNVNHNDPSGLIKLDWNITDDHIIEVTGIWNKDVAETTTYRPVGVPYATQHLGASSVSTLENGGEVYIGKYTGYLTDNFTIAAQYGYLRNVNNFQEELPGGNCPAIYDSRDANLTLRPIGCWNPDQFQVRDAAFDGPDEDFRRAWRLDAEWQLASHKLRFGVDHEAFESTHAGLQYSGGQYFRYFRAGDVFGPDYAFLGDIVRRRTNFTQSGAYEVTNQAAYIEDSWQATDNLLLYGGLRAETFENKNADGATFIKSDTLFAPRVGFSWDVNGDSTFKVFGNAGRYYIPVSSNTSIRGSGFEYSDETWFFLDGVNPDGTPIIGDVLIPTAVNGSFVAPDPRTLAATNLDPMYQDEYILGMQMQLNTNWQLGMRAIHRDVKAGMDDTCTHNGFDQWAADNGFVDGFSQDGVGIDMPTCYTVNPGKDVTIALDPTNTNTLAEYTVPARYLGLPEYQRTYNAVEFFWERAKSDNWYLQGSYTFAKSKGNVEGYVNSTLEQDDAGATQDFDFAAFEDGSYGYLPNDRRHTLKLFGAYDITDEWSVSANMLVQSGRPVNCNGFIPLVDVGIDPSSPDGGSLGNYSGSSFYCLDPNGSIGGRPLPGPDGISGTADDTTSARYRLHNRGDEGRTPWTHTFDVGLTYQPQWLEGLTLQMKVFNVLNSQTVTEYNESSQSQRTNLVTDPDYLNDFNYQAPRYVRFTARYEF</sequence>
<dbReference type="PANTHER" id="PTHR30069">
    <property type="entry name" value="TONB-DEPENDENT OUTER MEMBRANE RECEPTOR"/>
    <property type="match status" value="1"/>
</dbReference>
<evidence type="ECO:0000256" key="5">
    <source>
        <dbReference type="ARBA" id="ARBA00023136"/>
    </source>
</evidence>
<evidence type="ECO:0000313" key="10">
    <source>
        <dbReference type="EMBL" id="BCT92783.1"/>
    </source>
</evidence>
<keyword evidence="5" id="KW-0472">Membrane</keyword>
<dbReference type="Pfam" id="PF13620">
    <property type="entry name" value="CarboxypepD_reg"/>
    <property type="match status" value="1"/>
</dbReference>
<keyword evidence="3" id="KW-1134">Transmembrane beta strand</keyword>
<evidence type="ECO:0000256" key="4">
    <source>
        <dbReference type="ARBA" id="ARBA00022692"/>
    </source>
</evidence>
<evidence type="ECO:0000256" key="6">
    <source>
        <dbReference type="ARBA" id="ARBA00023237"/>
    </source>
</evidence>
<feature type="domain" description="TonB-dependent transporter Oar-like beta-barrel" evidence="9">
    <location>
        <begin position="573"/>
        <end position="988"/>
    </location>
</feature>
<evidence type="ECO:0000313" key="11">
    <source>
        <dbReference type="Proteomes" id="UP000681317"/>
    </source>
</evidence>
<dbReference type="EMBL" id="AP024545">
    <property type="protein sequence ID" value="BCT92783.1"/>
    <property type="molecule type" value="Genomic_DNA"/>
</dbReference>
<dbReference type="InterPro" id="IPR036942">
    <property type="entry name" value="Beta-barrel_TonB_sf"/>
</dbReference>
<evidence type="ECO:0000256" key="3">
    <source>
        <dbReference type="ARBA" id="ARBA00022452"/>
    </source>
</evidence>
<dbReference type="PANTHER" id="PTHR30069:SF46">
    <property type="entry name" value="OAR PROTEIN"/>
    <property type="match status" value="1"/>
</dbReference>
<dbReference type="Pfam" id="PF07715">
    <property type="entry name" value="Plug"/>
    <property type="match status" value="1"/>
</dbReference>
<keyword evidence="2" id="KW-0813">Transport</keyword>
<name>A0ABM7Q608_9GAMM</name>
<feature type="signal peptide" evidence="7">
    <location>
        <begin position="1"/>
        <end position="29"/>
    </location>
</feature>
<dbReference type="Gene3D" id="2.40.170.20">
    <property type="entry name" value="TonB-dependent receptor, beta-barrel domain"/>
    <property type="match status" value="1"/>
</dbReference>
<dbReference type="InterPro" id="IPR039426">
    <property type="entry name" value="TonB-dep_rcpt-like"/>
</dbReference>
<keyword evidence="11" id="KW-1185">Reference proteome</keyword>
<accession>A0ABM7Q608</accession>
<dbReference type="Proteomes" id="UP000681317">
    <property type="component" value="Chromosome"/>
</dbReference>
<evidence type="ECO:0000256" key="2">
    <source>
        <dbReference type="ARBA" id="ARBA00022448"/>
    </source>
</evidence>
<dbReference type="SUPFAM" id="SSF56935">
    <property type="entry name" value="Porins"/>
    <property type="match status" value="1"/>
</dbReference>
<dbReference type="InterPro" id="IPR012910">
    <property type="entry name" value="Plug_dom"/>
</dbReference>
<dbReference type="Pfam" id="PF25183">
    <property type="entry name" value="OMP_b-brl_4"/>
    <property type="match status" value="2"/>
</dbReference>
<proteinExistence type="predicted"/>
<evidence type="ECO:0000256" key="1">
    <source>
        <dbReference type="ARBA" id="ARBA00004571"/>
    </source>
</evidence>
<dbReference type="InterPro" id="IPR037066">
    <property type="entry name" value="Plug_dom_sf"/>
</dbReference>
<dbReference type="InterPro" id="IPR057601">
    <property type="entry name" value="Oar-like_b-barrel"/>
</dbReference>
<protein>
    <submittedName>
        <fullName evidence="10">Oar protein</fullName>
    </submittedName>
</protein>
<dbReference type="Gene3D" id="2.60.40.1120">
    <property type="entry name" value="Carboxypeptidase-like, regulatory domain"/>
    <property type="match status" value="1"/>
</dbReference>